<dbReference type="SUPFAM" id="SSF53335">
    <property type="entry name" value="S-adenosyl-L-methionine-dependent methyltransferases"/>
    <property type="match status" value="1"/>
</dbReference>
<feature type="transmembrane region" description="Helical" evidence="1">
    <location>
        <begin position="189"/>
        <end position="211"/>
    </location>
</feature>
<evidence type="ECO:0000313" key="2">
    <source>
        <dbReference type="EMBL" id="AVR47493.1"/>
    </source>
</evidence>
<dbReference type="Gene3D" id="3.40.50.150">
    <property type="entry name" value="Vaccinia Virus protein VP39"/>
    <property type="match status" value="1"/>
</dbReference>
<gene>
    <name evidence="2" type="ORF">C7S20_15045</name>
</gene>
<protein>
    <submittedName>
        <fullName evidence="2">Class I SAM-dependent methyltransferase</fullName>
    </submittedName>
</protein>
<keyword evidence="2" id="KW-0808">Transferase</keyword>
<evidence type="ECO:0000256" key="1">
    <source>
        <dbReference type="SAM" id="Phobius"/>
    </source>
</evidence>
<dbReference type="Proteomes" id="UP000241507">
    <property type="component" value="Chromosome"/>
</dbReference>
<keyword evidence="3" id="KW-1185">Reference proteome</keyword>
<dbReference type="Pfam" id="PF13489">
    <property type="entry name" value="Methyltransf_23"/>
    <property type="match status" value="1"/>
</dbReference>
<proteinExistence type="predicted"/>
<dbReference type="AlphaFoldDB" id="A0A2R3ZB23"/>
<dbReference type="InterPro" id="IPR029063">
    <property type="entry name" value="SAM-dependent_MTases_sf"/>
</dbReference>
<dbReference type="GO" id="GO:0032259">
    <property type="term" value="P:methylation"/>
    <property type="evidence" value="ECO:0007669"/>
    <property type="project" value="UniProtKB-KW"/>
</dbReference>
<keyword evidence="1" id="KW-0472">Membrane</keyword>
<keyword evidence="1" id="KW-0812">Transmembrane</keyword>
<reference evidence="3" key="1">
    <citation type="submission" date="2018-03" db="EMBL/GenBank/DDBJ databases">
        <title>Gramella fulva sp. nov., isolated from a dry surface of tidal flat.</title>
        <authorList>
            <person name="Hwang S.H."/>
            <person name="Hwang W.M."/>
            <person name="Kang K."/>
            <person name="Ahn T.-Y."/>
        </authorList>
    </citation>
    <scope>NUCLEOTIDE SEQUENCE [LARGE SCALE GENOMIC DNA]</scope>
    <source>
        <strain evidence="3">SH35</strain>
    </source>
</reference>
<sequence>MEYENKSGKYYNKSRPEMQALLPKNASKILDVGCGEARMAEELKKKFSIEVWGIEFMESEASIAAQKLDYVINDTIENSMKKLPDNYFDTIFFNDVLEHLANPNEVLKNIRSKLTKDGKIISSIPNVRYHKVFQQYLFKKNWKYERAGVMDFTHLRFFTSKSIKKLFEDAGYEIQYHKGINKTKSLMPYIYNIFLFSTAIDMFYVQFATIARKATK</sequence>
<evidence type="ECO:0000313" key="3">
    <source>
        <dbReference type="Proteomes" id="UP000241507"/>
    </source>
</evidence>
<dbReference type="EMBL" id="CP028136">
    <property type="protein sequence ID" value="AVR47493.1"/>
    <property type="molecule type" value="Genomic_DNA"/>
</dbReference>
<dbReference type="CDD" id="cd02440">
    <property type="entry name" value="AdoMet_MTases"/>
    <property type="match status" value="1"/>
</dbReference>
<keyword evidence="2" id="KW-0489">Methyltransferase</keyword>
<dbReference type="PANTHER" id="PTHR43861">
    <property type="entry name" value="TRANS-ACONITATE 2-METHYLTRANSFERASE-RELATED"/>
    <property type="match status" value="1"/>
</dbReference>
<dbReference type="KEGG" id="grs:C7S20_15045"/>
<dbReference type="GO" id="GO:0008168">
    <property type="term" value="F:methyltransferase activity"/>
    <property type="evidence" value="ECO:0007669"/>
    <property type="project" value="UniProtKB-KW"/>
</dbReference>
<keyword evidence="1" id="KW-1133">Transmembrane helix</keyword>
<name>A0A2R3ZB23_9FLAO</name>
<dbReference type="PANTHER" id="PTHR43861:SF6">
    <property type="entry name" value="METHYLTRANSFERASE TYPE 11"/>
    <property type="match status" value="1"/>
</dbReference>
<accession>A0A2R3ZB23</accession>
<dbReference type="OrthoDB" id="8773442at2"/>
<organism evidence="2 3">
    <name type="scientific">Christiangramia fulva</name>
    <dbReference type="NCBI Taxonomy" id="2126553"/>
    <lineage>
        <taxon>Bacteria</taxon>
        <taxon>Pseudomonadati</taxon>
        <taxon>Bacteroidota</taxon>
        <taxon>Flavobacteriia</taxon>
        <taxon>Flavobacteriales</taxon>
        <taxon>Flavobacteriaceae</taxon>
        <taxon>Christiangramia</taxon>
    </lineage>
</organism>